<dbReference type="Proteomes" id="UP001652642">
    <property type="component" value="Chromosome 4"/>
</dbReference>
<evidence type="ECO:0000256" key="8">
    <source>
        <dbReference type="SAM" id="Phobius"/>
    </source>
</evidence>
<evidence type="ECO:0000259" key="10">
    <source>
        <dbReference type="PROSITE" id="PS50835"/>
    </source>
</evidence>
<protein>
    <submittedName>
        <fullName evidence="12 13">Tyrosine-protein phosphatase non-receptor type substrate 1-like</fullName>
    </submittedName>
</protein>
<evidence type="ECO:0000256" key="1">
    <source>
        <dbReference type="ARBA" id="ARBA00004167"/>
    </source>
</evidence>
<dbReference type="InterPro" id="IPR003599">
    <property type="entry name" value="Ig_sub"/>
</dbReference>
<dbReference type="InterPro" id="IPR013162">
    <property type="entry name" value="CD80_C2-set"/>
</dbReference>
<feature type="transmembrane region" description="Helical" evidence="8">
    <location>
        <begin position="363"/>
        <end position="385"/>
    </location>
</feature>
<dbReference type="SUPFAM" id="SSF48726">
    <property type="entry name" value="Immunoglobulin"/>
    <property type="match status" value="3"/>
</dbReference>
<keyword evidence="5" id="KW-1015">Disulfide bond</keyword>
<dbReference type="Pfam" id="PF07686">
    <property type="entry name" value="V-set"/>
    <property type="match status" value="1"/>
</dbReference>
<dbReference type="SMART" id="SM00409">
    <property type="entry name" value="IG"/>
    <property type="match status" value="2"/>
</dbReference>
<feature type="domain" description="Ig-like" evidence="10">
    <location>
        <begin position="30"/>
        <end position="114"/>
    </location>
</feature>
<evidence type="ECO:0000313" key="12">
    <source>
        <dbReference type="RefSeq" id="XP_072852765.1"/>
    </source>
</evidence>
<evidence type="ECO:0000256" key="9">
    <source>
        <dbReference type="SAM" id="SignalP"/>
    </source>
</evidence>
<evidence type="ECO:0000256" key="6">
    <source>
        <dbReference type="ARBA" id="ARBA00023180"/>
    </source>
</evidence>
<gene>
    <name evidence="12 13 14 15" type="primary">LOC110086039</name>
</gene>
<keyword evidence="9" id="KW-0732">Signal</keyword>
<sequence length="496" mass="53626">MEARRVCARGLAICLWLLFSHGSGAGAQTLEILQTPGPLSVRAGETLTLNCTVTGLGGPGGLKWHKGLDRSQRPIYSQRGDSLQRGTRIVAESLTDFSISIPNIRPEDAGTYYCVKYRAGSPEREEKSGQGTEVSVIATPSSPSISGPTGRVESGAVVTFNCTSDGFSPRDITLTWMKDRRAIQPSQTKVLPEGESISYQVWSTVDVRLTKDDVKSQLVCRITHNTLPSPLEQSFSLGEVLRVPPSVRVETSPSSPVPLNGTVSFTCSVESFYPSDATLIWLENNTKSETATVDTVTQNWDGTSSLRSTLEVKATEERNLSVFTCLVAHDSQPPVNETVALIIRPQAEGDESAPESETGEKSVFIIVAVVCALLVVLVVAIIYLVQARHNKGKDPTSVRLNESEKASGMTNQEPDPNNVTYADLNTNNLPKKSPSQVVEISQQTEYASIQPAKPAPNDDVTYADLDMVHLSKAPKRPAPKPEEASSEYASVQVQGK</sequence>
<dbReference type="PANTHER" id="PTHR19971">
    <property type="entry name" value="SIGNAL-REGULATORY PROTEIN BETA"/>
    <property type="match status" value="1"/>
</dbReference>
<keyword evidence="4 8" id="KW-0472">Membrane</keyword>
<feature type="compositionally biased region" description="Low complexity" evidence="7">
    <location>
        <begin position="139"/>
        <end position="150"/>
    </location>
</feature>
<feature type="region of interest" description="Disordered" evidence="7">
    <location>
        <begin position="122"/>
        <end position="150"/>
    </location>
</feature>
<organism evidence="11 15">
    <name type="scientific">Pogona vitticeps</name>
    <name type="common">central bearded dragon</name>
    <dbReference type="NCBI Taxonomy" id="103695"/>
    <lineage>
        <taxon>Eukaryota</taxon>
        <taxon>Metazoa</taxon>
        <taxon>Chordata</taxon>
        <taxon>Craniata</taxon>
        <taxon>Vertebrata</taxon>
        <taxon>Euteleostomi</taxon>
        <taxon>Lepidosauria</taxon>
        <taxon>Squamata</taxon>
        <taxon>Bifurcata</taxon>
        <taxon>Unidentata</taxon>
        <taxon>Episquamata</taxon>
        <taxon>Toxicofera</taxon>
        <taxon>Iguania</taxon>
        <taxon>Acrodonta</taxon>
        <taxon>Agamidae</taxon>
        <taxon>Amphibolurinae</taxon>
        <taxon>Pogona</taxon>
    </lineage>
</organism>
<proteinExistence type="predicted"/>
<dbReference type="RefSeq" id="XP_072852768.1">
    <property type="nucleotide sequence ID" value="XM_072996667.1"/>
</dbReference>
<feature type="domain" description="Ig-like" evidence="10">
    <location>
        <begin position="140"/>
        <end position="236"/>
    </location>
</feature>
<dbReference type="PROSITE" id="PS50835">
    <property type="entry name" value="IG_LIKE"/>
    <property type="match status" value="3"/>
</dbReference>
<accession>A0ABM5G532</accession>
<evidence type="ECO:0000256" key="5">
    <source>
        <dbReference type="ARBA" id="ARBA00023157"/>
    </source>
</evidence>
<keyword evidence="3 8" id="KW-1133">Transmembrane helix</keyword>
<dbReference type="RefSeq" id="XP_072852769.1">
    <property type="nucleotide sequence ID" value="XM_072996668.1"/>
</dbReference>
<reference evidence="12 13" key="1">
    <citation type="submission" date="2025-05" db="UniProtKB">
        <authorList>
            <consortium name="RefSeq"/>
        </authorList>
    </citation>
    <scope>IDENTIFICATION</scope>
</reference>
<feature type="region of interest" description="Disordered" evidence="7">
    <location>
        <begin position="470"/>
        <end position="496"/>
    </location>
</feature>
<dbReference type="Pfam" id="PF08205">
    <property type="entry name" value="C2-set_2"/>
    <property type="match status" value="1"/>
</dbReference>
<dbReference type="Gene3D" id="2.60.40.10">
    <property type="entry name" value="Immunoglobulins"/>
    <property type="match status" value="3"/>
</dbReference>
<dbReference type="Pfam" id="PF07654">
    <property type="entry name" value="C1-set"/>
    <property type="match status" value="1"/>
</dbReference>
<dbReference type="InterPro" id="IPR013106">
    <property type="entry name" value="Ig_V-set"/>
</dbReference>
<feature type="region of interest" description="Disordered" evidence="7">
    <location>
        <begin position="392"/>
        <end position="417"/>
    </location>
</feature>
<evidence type="ECO:0000256" key="7">
    <source>
        <dbReference type="SAM" id="MobiDB-lite"/>
    </source>
</evidence>
<evidence type="ECO:0000256" key="3">
    <source>
        <dbReference type="ARBA" id="ARBA00022989"/>
    </source>
</evidence>
<feature type="compositionally biased region" description="Polar residues" evidence="7">
    <location>
        <begin position="487"/>
        <end position="496"/>
    </location>
</feature>
<feature type="signal peptide" evidence="9">
    <location>
        <begin position="1"/>
        <end position="26"/>
    </location>
</feature>
<evidence type="ECO:0000256" key="4">
    <source>
        <dbReference type="ARBA" id="ARBA00023136"/>
    </source>
</evidence>
<name>A0ABM5G532_9SAUR</name>
<keyword evidence="6" id="KW-0325">Glycoprotein</keyword>
<feature type="compositionally biased region" description="Basic and acidic residues" evidence="7">
    <location>
        <begin position="392"/>
        <end position="405"/>
    </location>
</feature>
<comment type="subcellular location">
    <subcellularLocation>
        <location evidence="1">Membrane</location>
        <topology evidence="1">Single-pass membrane protein</topology>
    </subcellularLocation>
</comment>
<dbReference type="InterPro" id="IPR013783">
    <property type="entry name" value="Ig-like_fold"/>
</dbReference>
<dbReference type="SMART" id="SM00407">
    <property type="entry name" value="IGc1"/>
    <property type="match status" value="2"/>
</dbReference>
<evidence type="ECO:0000256" key="2">
    <source>
        <dbReference type="ARBA" id="ARBA00022692"/>
    </source>
</evidence>
<dbReference type="GeneID" id="110086039"/>
<keyword evidence="11" id="KW-1185">Reference proteome</keyword>
<evidence type="ECO:0000313" key="14">
    <source>
        <dbReference type="RefSeq" id="XP_072852768.1"/>
    </source>
</evidence>
<dbReference type="InterPro" id="IPR007110">
    <property type="entry name" value="Ig-like_dom"/>
</dbReference>
<dbReference type="InterPro" id="IPR003597">
    <property type="entry name" value="Ig_C1-set"/>
</dbReference>
<evidence type="ECO:0000313" key="11">
    <source>
        <dbReference type="Proteomes" id="UP001652642"/>
    </source>
</evidence>
<feature type="chain" id="PRO_5045028220" evidence="9">
    <location>
        <begin position="27"/>
        <end position="496"/>
    </location>
</feature>
<feature type="compositionally biased region" description="Polar residues" evidence="7">
    <location>
        <begin position="408"/>
        <end position="417"/>
    </location>
</feature>
<keyword evidence="2 8" id="KW-0812">Transmembrane</keyword>
<dbReference type="RefSeq" id="XP_072852765.1">
    <property type="nucleotide sequence ID" value="XM_072996664.1"/>
</dbReference>
<feature type="domain" description="Ig-like" evidence="10">
    <location>
        <begin position="245"/>
        <end position="336"/>
    </location>
</feature>
<dbReference type="RefSeq" id="XP_072852767.1">
    <property type="nucleotide sequence ID" value="XM_072996666.1"/>
</dbReference>
<evidence type="ECO:0000313" key="13">
    <source>
        <dbReference type="RefSeq" id="XP_072852767.1"/>
    </source>
</evidence>
<evidence type="ECO:0000313" key="15">
    <source>
        <dbReference type="RefSeq" id="XP_072852769.1"/>
    </source>
</evidence>
<dbReference type="InterPro" id="IPR051755">
    <property type="entry name" value="Ig-like_CS_Receptor"/>
</dbReference>
<dbReference type="InterPro" id="IPR036179">
    <property type="entry name" value="Ig-like_dom_sf"/>
</dbReference>